<accession>A0A4D6WSZ5</accession>
<dbReference type="InterPro" id="IPR014710">
    <property type="entry name" value="RmlC-like_jellyroll"/>
</dbReference>
<evidence type="ECO:0000313" key="1">
    <source>
        <dbReference type="EMBL" id="QCI06964.1"/>
    </source>
</evidence>
<dbReference type="Gene3D" id="2.60.120.10">
    <property type="entry name" value="Jelly Rolls"/>
    <property type="match status" value="1"/>
</dbReference>
<dbReference type="SUPFAM" id="SSF51206">
    <property type="entry name" value="cAMP-binding domain-like"/>
    <property type="match status" value="1"/>
</dbReference>
<dbReference type="EMBL" id="MK814669">
    <property type="protein sequence ID" value="QCI06964.1"/>
    <property type="molecule type" value="Genomic_DNA"/>
</dbReference>
<keyword evidence="1" id="KW-0934">Plastid</keyword>
<protein>
    <submittedName>
        <fullName evidence="1">Global nitrogen transcriptional regulator</fullName>
    </submittedName>
</protein>
<geneLocation type="plastid" evidence="1"/>
<organism evidence="1">
    <name type="scientific">Halydictyon mirabile</name>
    <dbReference type="NCBI Taxonomy" id="189652"/>
    <lineage>
        <taxon>Eukaryota</taxon>
        <taxon>Rhodophyta</taxon>
        <taxon>Florideophyceae</taxon>
        <taxon>Rhodymeniophycidae</taxon>
        <taxon>Ceramiales</taxon>
        <taxon>Dasyaceae</taxon>
        <taxon>Halydictyon</taxon>
    </lineage>
</organism>
<reference evidence="1" key="1">
    <citation type="journal article" date="2019" name="Mol. Phylogenet. Evol.">
        <title>Morphological evolution and classification of the red algal order Ceramiales inferred using plastid phylogenomics.</title>
        <authorList>
            <person name="Diaz-Tapia P."/>
            <person name="Pasella M.M."/>
            <person name="Verbruggen H."/>
            <person name="Maggs C.A."/>
        </authorList>
    </citation>
    <scope>NUCLEOTIDE SEQUENCE</scope>
    <source>
        <strain evidence="1">25966_10</strain>
    </source>
</reference>
<dbReference type="InterPro" id="IPR036390">
    <property type="entry name" value="WH_DNA-bd_sf"/>
</dbReference>
<gene>
    <name evidence="1" type="primary">ntcA</name>
</gene>
<name>A0A4D6WSZ5_9FLOR</name>
<dbReference type="InterPro" id="IPR018490">
    <property type="entry name" value="cNMP-bd_dom_sf"/>
</dbReference>
<sequence length="215" mass="25917">MKWINNFSKSKTPYYIYKLNKNDRILYKAHSKLSKSIIILDGYICIFKIFNNKRVSFLYILTKNNIIHLYNRYLTNEYYYDLVACETSYIISFSLDTLTQKIKFDKSIFHDIIKAQELTLNISEIIHDIYKQKYLQNKLLQFILFNLIQFGKIKNHRVIIPFYLTQNILAIILKTNKKHINQIMIRLSKKNIYNYSSKQIIKVDHIFNLINIFAY</sequence>
<proteinExistence type="predicted"/>
<dbReference type="SUPFAM" id="SSF46785">
    <property type="entry name" value="Winged helix' DNA-binding domain"/>
    <property type="match status" value="1"/>
</dbReference>
<dbReference type="AlphaFoldDB" id="A0A4D6WSZ5"/>
<reference evidence="1" key="2">
    <citation type="submission" date="2019-04" db="EMBL/GenBank/DDBJ databases">
        <authorList>
            <person name="Pasella M."/>
        </authorList>
    </citation>
    <scope>NUCLEOTIDE SEQUENCE</scope>
    <source>
        <strain evidence="1">25966_10</strain>
    </source>
</reference>